<sequence length="339" mass="38524">MYPNVPWAQPADEEYWQAIVTQGKWAPAIPSRAEDEAERRYEPVEIPEELWERLEEIFTNGETLDLPVVGYNKGGLLVEWEDVQGFVPASQLRDTNIISAPEARQAYLESRVGETLRLKIIELDRAQNRIIFSERATQWEGRCPDDIIETVQPGDIRRGIVSNVTHFGVFVDLGGIDGLIHVSELSWQRVSHPRDLLAPGDEVEVYVVEVDRPRRRIALSLKQLQPNPWLKVAERYEEGDIVEVEITNVVDFGAFARLDEGVEGLIHISELGNGDVNPRMVLHEGQRIRARIMSIDPEQQRIGLTLRETGEYEYNEEASGDGVNYSADMTEYDESPGTF</sequence>
<dbReference type="EMBL" id="BBZA01000014">
    <property type="protein sequence ID" value="GAP61769.1"/>
    <property type="molecule type" value="Genomic_DNA"/>
</dbReference>
<protein>
    <submittedName>
        <fullName evidence="6">Small subunit ribosomal protein S1</fullName>
    </submittedName>
</protein>
<dbReference type="CDD" id="cd05688">
    <property type="entry name" value="S1_RPS1_repeat_ec3"/>
    <property type="match status" value="1"/>
</dbReference>
<dbReference type="GO" id="GO:0006412">
    <property type="term" value="P:translation"/>
    <property type="evidence" value="ECO:0007669"/>
    <property type="project" value="TreeGrafter"/>
</dbReference>
<dbReference type="InterPro" id="IPR012340">
    <property type="entry name" value="NA-bd_OB-fold"/>
</dbReference>
<dbReference type="OrthoDB" id="9804077at2"/>
<evidence type="ECO:0000313" key="6">
    <source>
        <dbReference type="EMBL" id="GAP61769.1"/>
    </source>
</evidence>
<evidence type="ECO:0000313" key="7">
    <source>
        <dbReference type="Proteomes" id="UP000037784"/>
    </source>
</evidence>
<dbReference type="AlphaFoldDB" id="A0A0M8K701"/>
<organism evidence="6 7">
    <name type="scientific">Ardenticatena maritima</name>
    <dbReference type="NCBI Taxonomy" id="872965"/>
    <lineage>
        <taxon>Bacteria</taxon>
        <taxon>Bacillati</taxon>
        <taxon>Chloroflexota</taxon>
        <taxon>Ardenticatenia</taxon>
        <taxon>Ardenticatenales</taxon>
        <taxon>Ardenticatenaceae</taxon>
        <taxon>Ardenticatena</taxon>
    </lineage>
</organism>
<dbReference type="FunCoup" id="A0A0M8K701">
    <property type="interactions" value="507"/>
</dbReference>
<dbReference type="FunFam" id="2.40.50.140:FF:000051">
    <property type="entry name" value="RNA-binding transcriptional accessory protein"/>
    <property type="match status" value="1"/>
</dbReference>
<evidence type="ECO:0000256" key="4">
    <source>
        <dbReference type="SAM" id="MobiDB-lite"/>
    </source>
</evidence>
<feature type="region of interest" description="Disordered" evidence="4">
    <location>
        <begin position="315"/>
        <end position="339"/>
    </location>
</feature>
<gene>
    <name evidence="6" type="ORF">ARMA_0192</name>
</gene>
<dbReference type="GO" id="GO:0003735">
    <property type="term" value="F:structural constituent of ribosome"/>
    <property type="evidence" value="ECO:0007669"/>
    <property type="project" value="TreeGrafter"/>
</dbReference>
<dbReference type="InterPro" id="IPR035104">
    <property type="entry name" value="Ribosomal_protein_S1-like"/>
</dbReference>
<comment type="caution">
    <text evidence="6">The sequence shown here is derived from an EMBL/GenBank/DDBJ whole genome shotgun (WGS) entry which is preliminary data.</text>
</comment>
<dbReference type="InterPro" id="IPR003029">
    <property type="entry name" value="S1_domain"/>
</dbReference>
<reference evidence="7" key="2">
    <citation type="submission" date="2015-08" db="EMBL/GenBank/DDBJ databases">
        <title>Draft Genome Sequence of a Heterotrophic Facultative Anaerobic Bacterium Ardenticatena maritima Strain 110S.</title>
        <authorList>
            <person name="Kawaichi S."/>
            <person name="Yoshida T."/>
            <person name="Sako Y."/>
            <person name="Nakamura R."/>
        </authorList>
    </citation>
    <scope>NUCLEOTIDE SEQUENCE [LARGE SCALE GENOMIC DNA]</scope>
    <source>
        <strain evidence="7">110S</strain>
    </source>
</reference>
<keyword evidence="2 6" id="KW-0689">Ribosomal protein</keyword>
<dbReference type="CDD" id="cd04465">
    <property type="entry name" value="S1_RPS1_repeat_ec2_hs2"/>
    <property type="match status" value="1"/>
</dbReference>
<comment type="similarity">
    <text evidence="1">Belongs to the bacterial ribosomal protein bS1 family.</text>
</comment>
<evidence type="ECO:0000259" key="5">
    <source>
        <dbReference type="PROSITE" id="PS50126"/>
    </source>
</evidence>
<dbReference type="PANTHER" id="PTHR10724">
    <property type="entry name" value="30S RIBOSOMAL PROTEIN S1"/>
    <property type="match status" value="1"/>
</dbReference>
<reference evidence="6 7" key="1">
    <citation type="journal article" date="2015" name="Genome Announc.">
        <title>Draft Genome Sequence of a Heterotrophic Facultative Anaerobic Thermophilic Bacterium, Ardenticatena maritima Strain 110ST.</title>
        <authorList>
            <person name="Kawaichi S."/>
            <person name="Yoshida T."/>
            <person name="Sako Y."/>
            <person name="Nakamura R."/>
        </authorList>
    </citation>
    <scope>NUCLEOTIDE SEQUENCE [LARGE SCALE GENOMIC DNA]</scope>
    <source>
        <strain evidence="6 7">110S</strain>
    </source>
</reference>
<dbReference type="PROSITE" id="PS50126">
    <property type="entry name" value="S1"/>
    <property type="match status" value="3"/>
</dbReference>
<evidence type="ECO:0000256" key="3">
    <source>
        <dbReference type="ARBA" id="ARBA00023274"/>
    </source>
</evidence>
<dbReference type="Pfam" id="PF00575">
    <property type="entry name" value="S1"/>
    <property type="match status" value="3"/>
</dbReference>
<dbReference type="SUPFAM" id="SSF50249">
    <property type="entry name" value="Nucleic acid-binding proteins"/>
    <property type="match status" value="3"/>
</dbReference>
<evidence type="ECO:0000256" key="2">
    <source>
        <dbReference type="ARBA" id="ARBA00022980"/>
    </source>
</evidence>
<dbReference type="PRINTS" id="PR00681">
    <property type="entry name" value="RIBOSOMALS1"/>
</dbReference>
<dbReference type="Proteomes" id="UP000037784">
    <property type="component" value="Unassembled WGS sequence"/>
</dbReference>
<dbReference type="SMART" id="SM00316">
    <property type="entry name" value="S1"/>
    <property type="match status" value="3"/>
</dbReference>
<dbReference type="GO" id="GO:0022627">
    <property type="term" value="C:cytosolic small ribosomal subunit"/>
    <property type="evidence" value="ECO:0007669"/>
    <property type="project" value="TreeGrafter"/>
</dbReference>
<evidence type="ECO:0000256" key="1">
    <source>
        <dbReference type="ARBA" id="ARBA00006767"/>
    </source>
</evidence>
<name>A0A0M8K701_9CHLR</name>
<feature type="domain" description="S1 motif" evidence="5">
    <location>
        <begin position="239"/>
        <end position="307"/>
    </location>
</feature>
<feature type="domain" description="S1 motif" evidence="5">
    <location>
        <begin position="154"/>
        <end position="222"/>
    </location>
</feature>
<dbReference type="RefSeq" id="WP_054491721.1">
    <property type="nucleotide sequence ID" value="NZ_BBZA01000014.1"/>
</dbReference>
<dbReference type="InterPro" id="IPR050437">
    <property type="entry name" value="Ribos_protein_bS1-like"/>
</dbReference>
<dbReference type="InParanoid" id="A0A0M8K701"/>
<feature type="domain" description="S1 motif" evidence="5">
    <location>
        <begin position="61"/>
        <end position="135"/>
    </location>
</feature>
<dbReference type="Gene3D" id="2.40.50.140">
    <property type="entry name" value="Nucleic acid-binding proteins"/>
    <property type="match status" value="3"/>
</dbReference>
<feature type="compositionally biased region" description="Acidic residues" evidence="4">
    <location>
        <begin position="330"/>
        <end position="339"/>
    </location>
</feature>
<proteinExistence type="inferred from homology"/>
<accession>A0A0M8K701</accession>
<dbReference type="PANTHER" id="PTHR10724:SF7">
    <property type="entry name" value="SMALL RIBOSOMAL SUBUNIT PROTEIN BS1C"/>
    <property type="match status" value="1"/>
</dbReference>
<dbReference type="GO" id="GO:0003729">
    <property type="term" value="F:mRNA binding"/>
    <property type="evidence" value="ECO:0007669"/>
    <property type="project" value="UniProtKB-ARBA"/>
</dbReference>
<keyword evidence="7" id="KW-1185">Reference proteome</keyword>
<keyword evidence="3" id="KW-0687">Ribonucleoprotein</keyword>